<evidence type="ECO:0000256" key="12">
    <source>
        <dbReference type="SAM" id="MobiDB-lite"/>
    </source>
</evidence>
<dbReference type="InterPro" id="IPR050187">
    <property type="entry name" value="Lipid_Phosphate_FormReg"/>
</dbReference>
<keyword evidence="4" id="KW-0813">Transport</keyword>
<name>A0A165GK00_XYLHT</name>
<dbReference type="PANTHER" id="PTHR12358">
    <property type="entry name" value="SPHINGOSINE KINASE"/>
    <property type="match status" value="1"/>
</dbReference>
<evidence type="ECO:0000313" key="14">
    <source>
        <dbReference type="Proteomes" id="UP000076632"/>
    </source>
</evidence>
<evidence type="ECO:0000256" key="11">
    <source>
        <dbReference type="ARBA" id="ARBA00023136"/>
    </source>
</evidence>
<evidence type="ECO:0000256" key="9">
    <source>
        <dbReference type="ARBA" id="ARBA00023010"/>
    </source>
</evidence>
<feature type="region of interest" description="Disordered" evidence="12">
    <location>
        <begin position="376"/>
        <end position="424"/>
    </location>
</feature>
<keyword evidence="9" id="KW-0811">Translocation</keyword>
<dbReference type="PANTHER" id="PTHR12358:SF101">
    <property type="entry name" value="MITOCHONDRIAL IMPORT INNER MEMBRANE TRANSLOCASE SUBUNIT TIM54"/>
    <property type="match status" value="1"/>
</dbReference>
<keyword evidence="11" id="KW-0472">Membrane</keyword>
<dbReference type="Proteomes" id="UP000076632">
    <property type="component" value="Unassembled WGS sequence"/>
</dbReference>
<evidence type="ECO:0000256" key="2">
    <source>
        <dbReference type="ARBA" id="ARBA00006355"/>
    </source>
</evidence>
<feature type="compositionally biased region" description="Low complexity" evidence="12">
    <location>
        <begin position="16"/>
        <end position="33"/>
    </location>
</feature>
<feature type="compositionally biased region" description="Low complexity" evidence="12">
    <location>
        <begin position="226"/>
        <end position="265"/>
    </location>
</feature>
<keyword evidence="14" id="KW-1185">Reference proteome</keyword>
<dbReference type="EMBL" id="KV407459">
    <property type="protein sequence ID" value="KZF22286.1"/>
    <property type="molecule type" value="Genomic_DNA"/>
</dbReference>
<evidence type="ECO:0000256" key="3">
    <source>
        <dbReference type="ARBA" id="ARBA00020796"/>
    </source>
</evidence>
<reference evidence="13 14" key="1">
    <citation type="journal article" date="2016" name="Fungal Biol.">
        <title>The genome of Xylona heveae provides a window into fungal endophytism.</title>
        <authorList>
            <person name="Gazis R."/>
            <person name="Kuo A."/>
            <person name="Riley R."/>
            <person name="LaButti K."/>
            <person name="Lipzen A."/>
            <person name="Lin J."/>
            <person name="Amirebrahimi M."/>
            <person name="Hesse C.N."/>
            <person name="Spatafora J.W."/>
            <person name="Henrissat B."/>
            <person name="Hainaut M."/>
            <person name="Grigoriev I.V."/>
            <person name="Hibbett D.S."/>
        </authorList>
    </citation>
    <scope>NUCLEOTIDE SEQUENCE [LARGE SCALE GENOMIC DNA]</scope>
    <source>
        <strain evidence="13 14">TC161</strain>
    </source>
</reference>
<keyword evidence="10" id="KW-0496">Mitochondrion</keyword>
<feature type="region of interest" description="Disordered" evidence="12">
    <location>
        <begin position="223"/>
        <end position="309"/>
    </location>
</feature>
<proteinExistence type="inferred from homology"/>
<dbReference type="STRING" id="1328760.A0A165GK00"/>
<dbReference type="OMA" id="RNWMIFF"/>
<feature type="region of interest" description="Disordered" evidence="12">
    <location>
        <begin position="1"/>
        <end position="33"/>
    </location>
</feature>
<keyword evidence="5" id="KW-0812">Transmembrane</keyword>
<comment type="similarity">
    <text evidence="2">Belongs to the TIM54 family.</text>
</comment>
<evidence type="ECO:0000256" key="6">
    <source>
        <dbReference type="ARBA" id="ARBA00022792"/>
    </source>
</evidence>
<dbReference type="GO" id="GO:0015031">
    <property type="term" value="P:protein transport"/>
    <property type="evidence" value="ECO:0007669"/>
    <property type="project" value="UniProtKB-KW"/>
</dbReference>
<gene>
    <name evidence="13" type="ORF">L228DRAFT_149814</name>
</gene>
<dbReference type="AlphaFoldDB" id="A0A165GK00"/>
<feature type="compositionally biased region" description="Low complexity" evidence="12">
    <location>
        <begin position="381"/>
        <end position="424"/>
    </location>
</feature>
<dbReference type="Pfam" id="PF11711">
    <property type="entry name" value="Tim54"/>
    <property type="match status" value="1"/>
</dbReference>
<evidence type="ECO:0000256" key="10">
    <source>
        <dbReference type="ARBA" id="ARBA00023128"/>
    </source>
</evidence>
<dbReference type="GO" id="GO:0005743">
    <property type="term" value="C:mitochondrial inner membrane"/>
    <property type="evidence" value="ECO:0007669"/>
    <property type="project" value="UniProtKB-SubCell"/>
</dbReference>
<sequence length="502" mass="54436">MAESQPPNAPAPPPAGDAGQAAGSAAKAAPKAEGNPALRAMGLPSRFKLPSRNWMIFLTLSSTFAGFLIYDRYEKKKIQKKWCTLVSHIADESLPTSTMPRKLTVFLSAPPGDGLRPARDHFNEYVKPILVAAAMDWDVIEGRREGEVRTKLAEKVRRLRQIRGEVAENPTEPDSELLVQATRQTTGIQEWDGVKGDLVLGRHTWKEYLRGLQEGWLGPLDAPVVPTAETASSSPTPADSPATDDASPTAAPTSTSESESTTPTANDDANKSEAPLEPQQEQPQQQDQQPEDAASKSKTKPPAVLTPYISPSSYASAPLPPSFPAELDPSGPIPFPHILGILNTPTRVYRFLTRRHLADQIGRETAAVVFAASRAYKEDVPTSPSSESSGPSSSSSETSASSDNSPSASSPATSTDAYATATTSSPYTWEQKSLLAHEEKEWHKSAHKRAENEGERPWLESIVLDDRIATRMRRFELEQDQEQRANRIAEGKEGVLGAEVSD</sequence>
<dbReference type="GeneID" id="28894409"/>
<keyword evidence="8" id="KW-1133">Transmembrane helix</keyword>
<feature type="compositionally biased region" description="Low complexity" evidence="12">
    <location>
        <begin position="277"/>
        <end position="292"/>
    </location>
</feature>
<comment type="subcellular location">
    <subcellularLocation>
        <location evidence="1">Mitochondrion inner membrane</location>
        <topology evidence="1">Single-pass membrane protein</topology>
    </subcellularLocation>
</comment>
<dbReference type="OrthoDB" id="5598305at2759"/>
<keyword evidence="7" id="KW-0653">Protein transport</keyword>
<organism evidence="13 14">
    <name type="scientific">Xylona heveae (strain CBS 132557 / TC161)</name>
    <dbReference type="NCBI Taxonomy" id="1328760"/>
    <lineage>
        <taxon>Eukaryota</taxon>
        <taxon>Fungi</taxon>
        <taxon>Dikarya</taxon>
        <taxon>Ascomycota</taxon>
        <taxon>Pezizomycotina</taxon>
        <taxon>Xylonomycetes</taxon>
        <taxon>Xylonales</taxon>
        <taxon>Xylonaceae</taxon>
        <taxon>Xylona</taxon>
    </lineage>
</organism>
<protein>
    <recommendedName>
        <fullName evidence="3">Mitochondrial import inner membrane translocase subunit TIM54</fullName>
    </recommendedName>
</protein>
<dbReference type="InterPro" id="IPR021056">
    <property type="entry name" value="Mt_import_IM_translocase_Tim54"/>
</dbReference>
<accession>A0A165GK00</accession>
<dbReference type="RefSeq" id="XP_018187841.1">
    <property type="nucleotide sequence ID" value="XM_018329272.1"/>
</dbReference>
<evidence type="ECO:0000256" key="1">
    <source>
        <dbReference type="ARBA" id="ARBA00004434"/>
    </source>
</evidence>
<evidence type="ECO:0000256" key="8">
    <source>
        <dbReference type="ARBA" id="ARBA00022989"/>
    </source>
</evidence>
<evidence type="ECO:0000256" key="4">
    <source>
        <dbReference type="ARBA" id="ARBA00022448"/>
    </source>
</evidence>
<evidence type="ECO:0000313" key="13">
    <source>
        <dbReference type="EMBL" id="KZF22286.1"/>
    </source>
</evidence>
<dbReference type="InParanoid" id="A0A165GK00"/>
<evidence type="ECO:0000256" key="7">
    <source>
        <dbReference type="ARBA" id="ARBA00022927"/>
    </source>
</evidence>
<evidence type="ECO:0000256" key="5">
    <source>
        <dbReference type="ARBA" id="ARBA00022692"/>
    </source>
</evidence>
<keyword evidence="6" id="KW-0999">Mitochondrion inner membrane</keyword>